<dbReference type="PANTHER" id="PTHR23403:SF1">
    <property type="entry name" value="TREHALASE"/>
    <property type="match status" value="1"/>
</dbReference>
<keyword evidence="5 7" id="KW-0378">Hydrolase</keyword>
<sequence>MQRFLLAVLSLSVAYASELPPSCSKPVYCNSQLLHYVQMSNIYPDSKTFVDLTMRNDENSTLAAFDDLLMVTNNNPTKEQIQTFVNDHFDATSELENWTPPDYRPDPAFLASIKDEKLRQFGKDINDIWPILGRKVKAEVLENPGRFSLIPVDHGFIIPGGRFKELYYWDTYWIIEGLLTSGMKETVKGVIGNLIELLKTIGHIPNGSRWYYQERSQPPLLTAMMALYIRETKDIDFLKENIDALEEELDYWLKTQLITFEANDKVYTLLRYYAPSEGPRPESYYEDYTEAQTFETPERQSQFYIDIKSAAESGWDFSTRWFINDEGNNNGSLRTIRASEIVPVDLNSIFANALQDVANFQVLLQNRRKSAHWAYLAKQWFSTIKEVLWNNDDGIWYDWDLVNKQHRKYFYPSNVAPLWMGVVDQGFIRKNAPKILGWLKASNGLNYPGGIPTSLKRSGEQWDFPNAWPPLVSIVVNSLEALNTNDSIRMAFEIAQNWVRACHTGFSANKQMFEKYDAEIPGRVGGGGEYTVQTGFGWSNGVVLEFLGKYGHKMTSHDSTDDLLTVIPSNTASSKNTGNAKKNLTELNMLIQRLRRYVPLYPVLSLLGACAHAITLVPTCNSSVYCSGELLRRVQLARIFPDSKTFVDLKLQHSENETLIDFAKLMAETNHNPTREQLVNFIDKHFEEGKELEEWRPPDFDPDPPILQEIADPKLRSFAKNIIAIWEKLGRKVQDDVKTHPEQYSFIYVPNGFIVPGGRFKELYYWDSFWMVRGLLISNMTQTAKGMIENLLYLVERYGYIPNGSRAYYLGRSQPPLLAAMVASYFATTGDISWLEKHIGTVEKELKYWLNKKKVTVEVKGSKYMLLRYLADRKGIGPRPESYFEDYSNARILPNEDKREDFYTEIKSAAESGWDFSSRWFVTDSNKVVGNLTDVHATRILPVDLNAIFAGALQLAGNFRNTLKDRREAQKWWSLAKYWRNAIDNVLWDPVEGVWYDYDAQAKSSRKRFYPSCATPLWAGAVEEYNAPKYAARLVKYLLSTGALNFPGGIPASIQNSGEQWDFPNAWPPLQSILIGGLEASGNEEAQQLAKEQAKLWIRSNYIGFSIWQKMFEKYDAEQPGHEGSGGEYIVQDGFGWTNGVILELLQRYGKAMILVENPVDPFPSVSLIL</sequence>
<evidence type="ECO:0000256" key="2">
    <source>
        <dbReference type="ARBA" id="ARBA00005615"/>
    </source>
</evidence>
<protein>
    <recommendedName>
        <fullName evidence="4 7">Trehalase</fullName>
        <ecNumber evidence="3 7">3.2.1.28</ecNumber>
    </recommendedName>
    <alternativeName>
        <fullName evidence="7">Alpha-trehalose glucohydrolase</fullName>
    </alternativeName>
</protein>
<gene>
    <name evidence="11" type="primary">LOC113396924</name>
</gene>
<dbReference type="Gene3D" id="1.50.10.10">
    <property type="match status" value="2"/>
</dbReference>
<dbReference type="PANTHER" id="PTHR23403">
    <property type="entry name" value="TREHALASE"/>
    <property type="match status" value="1"/>
</dbReference>
<dbReference type="GeneID" id="113396924"/>
<keyword evidence="6 7" id="KW-0326">Glycosidase</keyword>
<dbReference type="InterPro" id="IPR012341">
    <property type="entry name" value="6hp_glycosidase-like_sf"/>
</dbReference>
<dbReference type="PROSITE" id="PS00928">
    <property type="entry name" value="TREHALASE_2"/>
    <property type="match status" value="2"/>
</dbReference>
<name>A0ABM4AKS9_VANTA</name>
<comment type="similarity">
    <text evidence="2 7">Belongs to the glycosyl hydrolase 37 family.</text>
</comment>
<keyword evidence="9" id="KW-0732">Signal</keyword>
<dbReference type="InterPro" id="IPR001661">
    <property type="entry name" value="Glyco_hydro_37"/>
</dbReference>
<evidence type="ECO:0000313" key="10">
    <source>
        <dbReference type="Proteomes" id="UP001652626"/>
    </source>
</evidence>
<evidence type="ECO:0000313" key="11">
    <source>
        <dbReference type="RefSeq" id="XP_064071906.1"/>
    </source>
</evidence>
<dbReference type="SUPFAM" id="SSF48208">
    <property type="entry name" value="Six-hairpin glycosidases"/>
    <property type="match status" value="2"/>
</dbReference>
<accession>A0ABM4AKS9</accession>
<evidence type="ECO:0000256" key="6">
    <source>
        <dbReference type="ARBA" id="ARBA00023295"/>
    </source>
</evidence>
<proteinExistence type="inferred from homology"/>
<dbReference type="Pfam" id="PF01204">
    <property type="entry name" value="Trehalase"/>
    <property type="match status" value="2"/>
</dbReference>
<evidence type="ECO:0000256" key="3">
    <source>
        <dbReference type="ARBA" id="ARBA00012757"/>
    </source>
</evidence>
<dbReference type="PROSITE" id="PS00927">
    <property type="entry name" value="TREHALASE_1"/>
    <property type="match status" value="1"/>
</dbReference>
<organism evidence="10 11">
    <name type="scientific">Vanessa tameamea</name>
    <name type="common">Kamehameha butterfly</name>
    <dbReference type="NCBI Taxonomy" id="334116"/>
    <lineage>
        <taxon>Eukaryota</taxon>
        <taxon>Metazoa</taxon>
        <taxon>Ecdysozoa</taxon>
        <taxon>Arthropoda</taxon>
        <taxon>Hexapoda</taxon>
        <taxon>Insecta</taxon>
        <taxon>Pterygota</taxon>
        <taxon>Neoptera</taxon>
        <taxon>Endopterygota</taxon>
        <taxon>Lepidoptera</taxon>
        <taxon>Glossata</taxon>
        <taxon>Ditrysia</taxon>
        <taxon>Papilionoidea</taxon>
        <taxon>Nymphalidae</taxon>
        <taxon>Nymphalinae</taxon>
        <taxon>Vanessa</taxon>
    </lineage>
</organism>
<feature type="coiled-coil region" evidence="8">
    <location>
        <begin position="228"/>
        <end position="255"/>
    </location>
</feature>
<evidence type="ECO:0000256" key="5">
    <source>
        <dbReference type="ARBA" id="ARBA00022801"/>
    </source>
</evidence>
<dbReference type="EC" id="3.2.1.28" evidence="3 7"/>
<dbReference type="Proteomes" id="UP001652626">
    <property type="component" value="Chromosome 9"/>
</dbReference>
<evidence type="ECO:0000256" key="4">
    <source>
        <dbReference type="ARBA" id="ARBA00019905"/>
    </source>
</evidence>
<evidence type="ECO:0000256" key="9">
    <source>
        <dbReference type="SAM" id="SignalP"/>
    </source>
</evidence>
<keyword evidence="10" id="KW-1185">Reference proteome</keyword>
<dbReference type="RefSeq" id="XP_064071906.1">
    <property type="nucleotide sequence ID" value="XM_064215836.1"/>
</dbReference>
<evidence type="ECO:0000256" key="7">
    <source>
        <dbReference type="RuleBase" id="RU361180"/>
    </source>
</evidence>
<keyword evidence="8" id="KW-0175">Coiled coil</keyword>
<dbReference type="PRINTS" id="PR00744">
    <property type="entry name" value="GLHYDRLASE37"/>
</dbReference>
<dbReference type="InterPro" id="IPR018232">
    <property type="entry name" value="Glyco_hydro_37_CS"/>
</dbReference>
<dbReference type="InterPro" id="IPR008928">
    <property type="entry name" value="6-hairpin_glycosidase_sf"/>
</dbReference>
<evidence type="ECO:0000256" key="1">
    <source>
        <dbReference type="ARBA" id="ARBA00001576"/>
    </source>
</evidence>
<reference evidence="11" key="1">
    <citation type="submission" date="2025-08" db="UniProtKB">
        <authorList>
            <consortium name="RefSeq"/>
        </authorList>
    </citation>
    <scope>IDENTIFICATION</scope>
    <source>
        <tissue evidence="11">Whole body</tissue>
    </source>
</reference>
<feature type="signal peptide" evidence="9">
    <location>
        <begin position="1"/>
        <end position="16"/>
    </location>
</feature>
<evidence type="ECO:0000256" key="8">
    <source>
        <dbReference type="SAM" id="Coils"/>
    </source>
</evidence>
<comment type="catalytic activity">
    <reaction evidence="1 7">
        <text>alpha,alpha-trehalose + H2O = alpha-D-glucose + beta-D-glucose</text>
        <dbReference type="Rhea" id="RHEA:32675"/>
        <dbReference type="ChEBI" id="CHEBI:15377"/>
        <dbReference type="ChEBI" id="CHEBI:15903"/>
        <dbReference type="ChEBI" id="CHEBI:16551"/>
        <dbReference type="ChEBI" id="CHEBI:17925"/>
        <dbReference type="EC" id="3.2.1.28"/>
    </reaction>
</comment>
<feature type="chain" id="PRO_5045942119" description="Trehalase" evidence="9">
    <location>
        <begin position="17"/>
        <end position="1170"/>
    </location>
</feature>